<feature type="signal peptide" evidence="1">
    <location>
        <begin position="1"/>
        <end position="22"/>
    </location>
</feature>
<dbReference type="PANTHER" id="PTHR33420">
    <property type="entry name" value="FIMBRIAL SUBUNIT ELFA-RELATED"/>
    <property type="match status" value="1"/>
</dbReference>
<dbReference type="GO" id="GO:0043709">
    <property type="term" value="P:cell adhesion involved in single-species biofilm formation"/>
    <property type="evidence" value="ECO:0007669"/>
    <property type="project" value="TreeGrafter"/>
</dbReference>
<dbReference type="InterPro" id="IPR008966">
    <property type="entry name" value="Adhesion_dom_sf"/>
</dbReference>
<accession>A0A9J9GDV8</accession>
<name>A0A9J9GDV8_ENT38</name>
<dbReference type="InterPro" id="IPR000259">
    <property type="entry name" value="Adhesion_dom_fimbrial"/>
</dbReference>
<keyword evidence="1" id="KW-0732">Signal</keyword>
<dbReference type="SUPFAM" id="SSF49401">
    <property type="entry name" value="Bacterial adhesins"/>
    <property type="match status" value="1"/>
</dbReference>
<reference evidence="4" key="1">
    <citation type="journal article" date="2010" name="PLoS Genet.">
        <title>Genome sequence of the plant growth promoting endophytic bacterium Enterobacter sp. 638.</title>
        <authorList>
            <person name="Taghavi S."/>
            <person name="van der Lelie D."/>
            <person name="Hoffman A."/>
            <person name="Zhang Y.B."/>
            <person name="Walla M.D."/>
            <person name="Vangronsveld J."/>
            <person name="Newman L."/>
            <person name="Monchy S."/>
        </authorList>
    </citation>
    <scope>NUCLEOTIDE SEQUENCE [LARGE SCALE GENOMIC DNA]</scope>
    <source>
        <strain evidence="4">638</strain>
    </source>
</reference>
<dbReference type="Proteomes" id="UP000000230">
    <property type="component" value="Chromosome"/>
</dbReference>
<protein>
    <submittedName>
        <fullName evidence="3">Fimbrial protein</fullName>
    </submittedName>
</protein>
<dbReference type="PANTHER" id="PTHR33420:SF26">
    <property type="entry name" value="FIMBRIAL SUBUNIT"/>
    <property type="match status" value="1"/>
</dbReference>
<evidence type="ECO:0000256" key="1">
    <source>
        <dbReference type="SAM" id="SignalP"/>
    </source>
</evidence>
<dbReference type="Pfam" id="PF00419">
    <property type="entry name" value="Fimbrial"/>
    <property type="match status" value="1"/>
</dbReference>
<organism evidence="3 4">
    <name type="scientific">Enterobacter sp. (strain 638)</name>
    <dbReference type="NCBI Taxonomy" id="399742"/>
    <lineage>
        <taxon>Bacteria</taxon>
        <taxon>Pseudomonadati</taxon>
        <taxon>Pseudomonadota</taxon>
        <taxon>Gammaproteobacteria</taxon>
        <taxon>Enterobacterales</taxon>
        <taxon>Enterobacteriaceae</taxon>
        <taxon>Enterobacter</taxon>
    </lineage>
</organism>
<dbReference type="EMBL" id="CP000653">
    <property type="protein sequence ID" value="ABP59090.1"/>
    <property type="molecule type" value="Genomic_DNA"/>
</dbReference>
<dbReference type="KEGG" id="ent:Ent638_0402"/>
<dbReference type="OrthoDB" id="6986861at2"/>
<dbReference type="GO" id="GO:0009289">
    <property type="term" value="C:pilus"/>
    <property type="evidence" value="ECO:0007669"/>
    <property type="project" value="InterPro"/>
</dbReference>
<evidence type="ECO:0000259" key="2">
    <source>
        <dbReference type="Pfam" id="PF00419"/>
    </source>
</evidence>
<proteinExistence type="predicted"/>
<evidence type="ECO:0000313" key="4">
    <source>
        <dbReference type="Proteomes" id="UP000000230"/>
    </source>
</evidence>
<dbReference type="InterPro" id="IPR050263">
    <property type="entry name" value="Bact_Fimbrial_Adh_Pro"/>
</dbReference>
<dbReference type="Gene3D" id="2.60.40.1090">
    <property type="entry name" value="Fimbrial-type adhesion domain"/>
    <property type="match status" value="1"/>
</dbReference>
<evidence type="ECO:0000313" key="3">
    <source>
        <dbReference type="EMBL" id="ABP59090.1"/>
    </source>
</evidence>
<dbReference type="InterPro" id="IPR036937">
    <property type="entry name" value="Adhesion_dom_fimbrial_sf"/>
</dbReference>
<sequence length="186" mass="20319">MNSFMRCTTALSLLAVACLAQASGQSATPGSEFDLGLTGRVNMEGTILSSACDINTGDGYQTVEMGSETRGHMVRMSEGEPHPFSIALTNCSLVDTDNPLPWQFIRITFDGDKSDGLFKVSGVASGVALELTDSNGKIIRPGEAVPYQKLTADEIRLDYQIKLKTTMRELMVGDYQAILRYRVEYF</sequence>
<gene>
    <name evidence="3" type="ordered locus">Ent638_0402</name>
</gene>
<dbReference type="AlphaFoldDB" id="A0A9J9GDV8"/>
<keyword evidence="4" id="KW-1185">Reference proteome</keyword>
<dbReference type="PROSITE" id="PS51257">
    <property type="entry name" value="PROKAR_LIPOPROTEIN"/>
    <property type="match status" value="1"/>
</dbReference>
<feature type="domain" description="Fimbrial-type adhesion" evidence="2">
    <location>
        <begin position="42"/>
        <end position="185"/>
    </location>
</feature>
<feature type="chain" id="PRO_5039953797" evidence="1">
    <location>
        <begin position="23"/>
        <end position="186"/>
    </location>
</feature>
<dbReference type="RefSeq" id="WP_012015815.1">
    <property type="nucleotide sequence ID" value="NC_009436.1"/>
</dbReference>